<dbReference type="InterPro" id="IPR009057">
    <property type="entry name" value="Homeodomain-like_sf"/>
</dbReference>
<keyword evidence="2" id="KW-0805">Transcription regulation</keyword>
<dbReference type="InterPro" id="IPR036271">
    <property type="entry name" value="Tet_transcr_reg_TetR-rel_C_sf"/>
</dbReference>
<evidence type="ECO:0000313" key="8">
    <source>
        <dbReference type="Proteomes" id="UP001055868"/>
    </source>
</evidence>
<dbReference type="InterPro" id="IPR001647">
    <property type="entry name" value="HTH_TetR"/>
</dbReference>
<dbReference type="SUPFAM" id="SSF46689">
    <property type="entry name" value="Homeodomain-like"/>
    <property type="match status" value="1"/>
</dbReference>
<dbReference type="PRINTS" id="PR00400">
    <property type="entry name" value="TETREPRESSOR"/>
</dbReference>
<sequence length="206" mass="22830">MLDAEQIIDVTLRIIDVDGTDAVTMRRLASDLGVTASSLYQHVRSREDLLALAHGRVSEEVGPVPDTGDLRADLHEHYRRMHRVLAAHGDIARLDFAAVPSGIGDFEDLEVLLGRLLDAGIGSRRAMWAVDRLLLYTAADVYENWLFRTRTAPEMAAWTTRVRAHLESGGENPFPRVTSLMGTMAEGDVEERYLLGLDLLLDGLLP</sequence>
<feature type="DNA-binding region" description="H-T-H motif" evidence="5">
    <location>
        <begin position="24"/>
        <end position="43"/>
    </location>
</feature>
<dbReference type="InterPro" id="IPR003012">
    <property type="entry name" value="Tet_transcr_reg_TetR"/>
</dbReference>
<dbReference type="RefSeq" id="WP_249477347.1">
    <property type="nucleotide sequence ID" value="NZ_CP097218.1"/>
</dbReference>
<protein>
    <submittedName>
        <fullName evidence="7">TetR/AcrR family transcriptional regulator C-terminal domain-containing protein</fullName>
    </submittedName>
</protein>
<dbReference type="PROSITE" id="PS50977">
    <property type="entry name" value="HTH_TETR_2"/>
    <property type="match status" value="1"/>
</dbReference>
<gene>
    <name evidence="7" type="ORF">M4486_11685</name>
</gene>
<dbReference type="InterPro" id="IPR004111">
    <property type="entry name" value="Repressor_TetR_C"/>
</dbReference>
<organism evidence="7 8">
    <name type="scientific">Brachybacterium kimchii</name>
    <dbReference type="NCBI Taxonomy" id="2942909"/>
    <lineage>
        <taxon>Bacteria</taxon>
        <taxon>Bacillati</taxon>
        <taxon>Actinomycetota</taxon>
        <taxon>Actinomycetes</taxon>
        <taxon>Micrococcales</taxon>
        <taxon>Dermabacteraceae</taxon>
        <taxon>Brachybacterium</taxon>
    </lineage>
</organism>
<evidence type="ECO:0000256" key="3">
    <source>
        <dbReference type="ARBA" id="ARBA00023125"/>
    </source>
</evidence>
<name>A0ABY4N190_9MICO</name>
<evidence type="ECO:0000256" key="5">
    <source>
        <dbReference type="PROSITE-ProRule" id="PRU00335"/>
    </source>
</evidence>
<dbReference type="Gene3D" id="1.10.357.10">
    <property type="entry name" value="Tetracycline Repressor, domain 2"/>
    <property type="match status" value="1"/>
</dbReference>
<accession>A0ABY4N190</accession>
<keyword evidence="8" id="KW-1185">Reference proteome</keyword>
<evidence type="ECO:0000256" key="2">
    <source>
        <dbReference type="ARBA" id="ARBA00023015"/>
    </source>
</evidence>
<keyword evidence="4" id="KW-0804">Transcription</keyword>
<dbReference type="EMBL" id="CP097218">
    <property type="protein sequence ID" value="UQN28308.1"/>
    <property type="molecule type" value="Genomic_DNA"/>
</dbReference>
<dbReference type="PANTHER" id="PTHR30055">
    <property type="entry name" value="HTH-TYPE TRANSCRIPTIONAL REGULATOR RUTR"/>
    <property type="match status" value="1"/>
</dbReference>
<dbReference type="PANTHER" id="PTHR30055:SF151">
    <property type="entry name" value="TRANSCRIPTIONAL REGULATORY PROTEIN"/>
    <property type="match status" value="1"/>
</dbReference>
<dbReference type="InterPro" id="IPR050109">
    <property type="entry name" value="HTH-type_TetR-like_transc_reg"/>
</dbReference>
<dbReference type="Proteomes" id="UP001055868">
    <property type="component" value="Chromosome"/>
</dbReference>
<keyword evidence="1" id="KW-0678">Repressor</keyword>
<evidence type="ECO:0000313" key="7">
    <source>
        <dbReference type="EMBL" id="UQN28308.1"/>
    </source>
</evidence>
<dbReference type="SUPFAM" id="SSF48498">
    <property type="entry name" value="Tetracyclin repressor-like, C-terminal domain"/>
    <property type="match status" value="1"/>
</dbReference>
<feature type="domain" description="HTH tetR-type" evidence="6">
    <location>
        <begin position="1"/>
        <end position="61"/>
    </location>
</feature>
<evidence type="ECO:0000256" key="4">
    <source>
        <dbReference type="ARBA" id="ARBA00023163"/>
    </source>
</evidence>
<dbReference type="Pfam" id="PF00440">
    <property type="entry name" value="TetR_N"/>
    <property type="match status" value="1"/>
</dbReference>
<evidence type="ECO:0000259" key="6">
    <source>
        <dbReference type="PROSITE" id="PS50977"/>
    </source>
</evidence>
<dbReference type="Pfam" id="PF02909">
    <property type="entry name" value="TetR_C_1"/>
    <property type="match status" value="1"/>
</dbReference>
<reference evidence="7" key="1">
    <citation type="submission" date="2022-05" db="EMBL/GenBank/DDBJ databases">
        <title>Genomic analysis of Brachybacterium sp. CBA3104.</title>
        <authorList>
            <person name="Roh S.W."/>
            <person name="Kim Y.B."/>
            <person name="Kim Y."/>
        </authorList>
    </citation>
    <scope>NUCLEOTIDE SEQUENCE</scope>
    <source>
        <strain evidence="7">CBA3104</strain>
    </source>
</reference>
<proteinExistence type="predicted"/>
<evidence type="ECO:0000256" key="1">
    <source>
        <dbReference type="ARBA" id="ARBA00022491"/>
    </source>
</evidence>
<keyword evidence="3 5" id="KW-0238">DNA-binding</keyword>